<dbReference type="Pfam" id="PF19289">
    <property type="entry name" value="PmbA_TldD_3rd"/>
    <property type="match status" value="1"/>
</dbReference>
<proteinExistence type="predicted"/>
<reference evidence="3" key="1">
    <citation type="submission" date="2017-05" db="EMBL/GenBank/DDBJ databases">
        <authorList>
            <person name="Kirkegaard R."/>
            <person name="Mcilroy J S."/>
        </authorList>
    </citation>
    <scope>NUCLEOTIDE SEQUENCE [LARGE SCALE GENOMIC DNA]</scope>
</reference>
<dbReference type="Gene3D" id="3.30.2290.10">
    <property type="entry name" value="PmbA/TldD superfamily"/>
    <property type="match status" value="1"/>
</dbReference>
<dbReference type="AlphaFoldDB" id="A0A1Y6K5E7"/>
<dbReference type="KEGG" id="abat:CFX1CAM_0744"/>
<keyword evidence="2" id="KW-0645">Protease</keyword>
<dbReference type="Proteomes" id="UP000195514">
    <property type="component" value="Chromosome I"/>
</dbReference>
<dbReference type="InterPro" id="IPR036059">
    <property type="entry name" value="TldD/PmbA_sf"/>
</dbReference>
<sequence>MDERIIARLQELRRFAIEKGIVAEFFYHEEDSALMRFANSAISLNTNEHLVRLEITAHEENRQASFSLITNLDAIDDMKDGVLQAAEILKHTQPLSYMPSIPVYQETIIEETAFDSNLAEISNAEKLDYFNRAVAGMETDQINLGGIFSSGKNVIAIMNTNSEHALAFVTSDAQITIVLSHKTLKWEVIAEQSAQKKTDLNPAALHRQLAYLLGHYQNAPAIQLPLGRYDIVFGPAAIAELVNTMNWIGFNGGMMKRGFSFLKEEHLDTQVLGSAFTLVDDPTRIETFPFSVDLTGITRKPFTIFEQGTFKAFTWNQDSADEFGAQPTGHSVMHKSLLLSGGDKPINTLEELVEAPRDKDVLYIPYIHYMNFVNPSQGLVTGSSRFGALLLKQDGSVVVPFNVRLTQSLLDIFGEKIAWLSDGQVVYNVSASYGARNPTALIVPNFVYVKDLEISHANSSY</sequence>
<keyword evidence="3" id="KW-1185">Reference proteome</keyword>
<dbReference type="OrthoDB" id="9763230at2"/>
<name>A0A1Y6K5E7_9CHLR</name>
<protein>
    <submittedName>
        <fullName evidence="2">Zn-dependent protease-like protein</fullName>
    </submittedName>
</protein>
<dbReference type="SUPFAM" id="SSF111283">
    <property type="entry name" value="Putative modulator of DNA gyrase, PmbA/TldD"/>
    <property type="match status" value="1"/>
</dbReference>
<evidence type="ECO:0000313" key="3">
    <source>
        <dbReference type="Proteomes" id="UP000195514"/>
    </source>
</evidence>
<evidence type="ECO:0000259" key="1">
    <source>
        <dbReference type="Pfam" id="PF19289"/>
    </source>
</evidence>
<dbReference type="InterPro" id="IPR045569">
    <property type="entry name" value="Metalloprtase-TldD/E_C"/>
</dbReference>
<dbReference type="RefSeq" id="WP_087861724.1">
    <property type="nucleotide sequence ID" value="NZ_LT859958.1"/>
</dbReference>
<dbReference type="PANTHER" id="PTHR43666:SF1">
    <property type="entry name" value="CONSERVED PROTEIN"/>
    <property type="match status" value="1"/>
</dbReference>
<feature type="domain" description="Metalloprotease TldD/E C-terminal" evidence="1">
    <location>
        <begin position="227"/>
        <end position="454"/>
    </location>
</feature>
<gene>
    <name evidence="2" type="ORF">CFX1CAM_0744</name>
</gene>
<evidence type="ECO:0000313" key="2">
    <source>
        <dbReference type="EMBL" id="SMX53809.1"/>
    </source>
</evidence>
<dbReference type="PANTHER" id="PTHR43666">
    <property type="entry name" value="TLDD PROTEIN"/>
    <property type="match status" value="1"/>
</dbReference>
<dbReference type="GO" id="GO:0006508">
    <property type="term" value="P:proteolysis"/>
    <property type="evidence" value="ECO:0007669"/>
    <property type="project" value="UniProtKB-KW"/>
</dbReference>
<dbReference type="GO" id="GO:0008237">
    <property type="term" value="F:metallopeptidase activity"/>
    <property type="evidence" value="ECO:0007669"/>
    <property type="project" value="InterPro"/>
</dbReference>
<accession>A0A1Y6K5E7</accession>
<organism evidence="2 3">
    <name type="scientific">Candidatus Brevifilum fermentans</name>
    <dbReference type="NCBI Taxonomy" id="1986204"/>
    <lineage>
        <taxon>Bacteria</taxon>
        <taxon>Bacillati</taxon>
        <taxon>Chloroflexota</taxon>
        <taxon>Anaerolineae</taxon>
        <taxon>Anaerolineales</taxon>
        <taxon>Anaerolineaceae</taxon>
        <taxon>Candidatus Brevifilum</taxon>
    </lineage>
</organism>
<dbReference type="InterPro" id="IPR035068">
    <property type="entry name" value="TldD/PmbA_N"/>
</dbReference>
<dbReference type="EMBL" id="LT859958">
    <property type="protein sequence ID" value="SMX53809.1"/>
    <property type="molecule type" value="Genomic_DNA"/>
</dbReference>
<keyword evidence="2" id="KW-0378">Hydrolase</keyword>